<dbReference type="Proteomes" id="UP000503096">
    <property type="component" value="Chromosome"/>
</dbReference>
<keyword evidence="3" id="KW-1185">Reference proteome</keyword>
<dbReference type="EMBL" id="CP053073">
    <property type="protein sequence ID" value="QJR16587.1"/>
    <property type="molecule type" value="Genomic_DNA"/>
</dbReference>
<proteinExistence type="predicted"/>
<evidence type="ECO:0000313" key="2">
    <source>
        <dbReference type="EMBL" id="QJR16587.1"/>
    </source>
</evidence>
<dbReference type="AlphaFoldDB" id="A0A6M4HEX5"/>
<dbReference type="KEGG" id="upl:DSM104440_03422"/>
<reference evidence="2 3" key="1">
    <citation type="submission" date="2020-04" db="EMBL/GenBank/DDBJ databases">
        <title>Usitatibacter rugosus gen. nov., sp. nov. and Usitatibacter palustris sp. nov., novel members of Usitatibacteraceae fam. nov. within the order Nitrosomonadales isolated from soil.</title>
        <authorList>
            <person name="Huber K.J."/>
            <person name="Neumann-Schaal M."/>
            <person name="Geppert A."/>
            <person name="Luckner M."/>
            <person name="Wanner G."/>
            <person name="Overmann J."/>
        </authorList>
    </citation>
    <scope>NUCLEOTIDE SEQUENCE [LARGE SCALE GENOMIC DNA]</scope>
    <source>
        <strain evidence="2 3">Swamp67</strain>
    </source>
</reference>
<sequence>MSDSTKDKEKDKTEEVPDVSGGYVDGPIDGGGCTPGPTWPPNDGDIPGYPQNPFGPGGPYTDPSQVGTD</sequence>
<feature type="region of interest" description="Disordered" evidence="1">
    <location>
        <begin position="1"/>
        <end position="69"/>
    </location>
</feature>
<evidence type="ECO:0000313" key="3">
    <source>
        <dbReference type="Proteomes" id="UP000503096"/>
    </source>
</evidence>
<organism evidence="2 3">
    <name type="scientific">Usitatibacter palustris</name>
    <dbReference type="NCBI Taxonomy" id="2732487"/>
    <lineage>
        <taxon>Bacteria</taxon>
        <taxon>Pseudomonadati</taxon>
        <taxon>Pseudomonadota</taxon>
        <taxon>Betaproteobacteria</taxon>
        <taxon>Nitrosomonadales</taxon>
        <taxon>Usitatibacteraceae</taxon>
        <taxon>Usitatibacter</taxon>
    </lineage>
</organism>
<gene>
    <name evidence="2" type="ORF">DSM104440_03422</name>
</gene>
<name>A0A6M4HEX5_9PROT</name>
<dbReference type="RefSeq" id="WP_171164818.1">
    <property type="nucleotide sequence ID" value="NZ_CP053073.1"/>
</dbReference>
<accession>A0A6M4HEX5</accession>
<evidence type="ECO:0000256" key="1">
    <source>
        <dbReference type="SAM" id="MobiDB-lite"/>
    </source>
</evidence>
<feature type="compositionally biased region" description="Basic and acidic residues" evidence="1">
    <location>
        <begin position="1"/>
        <end position="15"/>
    </location>
</feature>
<protein>
    <submittedName>
        <fullName evidence="2">Uncharacterized protein</fullName>
    </submittedName>
</protein>
<dbReference type="InParanoid" id="A0A6M4HEX5"/>